<feature type="compositionally biased region" description="Low complexity" evidence="1">
    <location>
        <begin position="52"/>
        <end position="70"/>
    </location>
</feature>
<evidence type="ECO:0000256" key="1">
    <source>
        <dbReference type="SAM" id="MobiDB-lite"/>
    </source>
</evidence>
<proteinExistence type="predicted"/>
<comment type="caution">
    <text evidence="2">The sequence shown here is derived from an EMBL/GenBank/DDBJ whole genome shotgun (WGS) entry which is preliminary data.</text>
</comment>
<dbReference type="EMBL" id="BGZK01000778">
    <property type="protein sequence ID" value="GBP60083.1"/>
    <property type="molecule type" value="Genomic_DNA"/>
</dbReference>
<reference evidence="2 3" key="1">
    <citation type="journal article" date="2019" name="Commun. Biol.">
        <title>The bagworm genome reveals a unique fibroin gene that provides high tensile strength.</title>
        <authorList>
            <person name="Kono N."/>
            <person name="Nakamura H."/>
            <person name="Ohtoshi R."/>
            <person name="Tomita M."/>
            <person name="Numata K."/>
            <person name="Arakawa K."/>
        </authorList>
    </citation>
    <scope>NUCLEOTIDE SEQUENCE [LARGE SCALE GENOMIC DNA]</scope>
</reference>
<keyword evidence="3" id="KW-1185">Reference proteome</keyword>
<evidence type="ECO:0000313" key="3">
    <source>
        <dbReference type="Proteomes" id="UP000299102"/>
    </source>
</evidence>
<name>A0A4C1XA85_EUMVA</name>
<feature type="region of interest" description="Disordered" evidence="1">
    <location>
        <begin position="48"/>
        <end position="83"/>
    </location>
</feature>
<sequence length="93" mass="10189">MNSVRPIFAIRNQDFNPNRYSDLNVNLNQSNNSDPDLEYLCSRQRSWRAHTSRAGGRQAGARGARGARPSAGGGGSVVSAKRTPRRVLTTPFC</sequence>
<accession>A0A4C1XA85</accession>
<organism evidence="2 3">
    <name type="scientific">Eumeta variegata</name>
    <name type="common">Bagworm moth</name>
    <name type="synonym">Eumeta japonica</name>
    <dbReference type="NCBI Taxonomy" id="151549"/>
    <lineage>
        <taxon>Eukaryota</taxon>
        <taxon>Metazoa</taxon>
        <taxon>Ecdysozoa</taxon>
        <taxon>Arthropoda</taxon>
        <taxon>Hexapoda</taxon>
        <taxon>Insecta</taxon>
        <taxon>Pterygota</taxon>
        <taxon>Neoptera</taxon>
        <taxon>Endopterygota</taxon>
        <taxon>Lepidoptera</taxon>
        <taxon>Glossata</taxon>
        <taxon>Ditrysia</taxon>
        <taxon>Tineoidea</taxon>
        <taxon>Psychidae</taxon>
        <taxon>Oiketicinae</taxon>
        <taxon>Eumeta</taxon>
    </lineage>
</organism>
<protein>
    <submittedName>
        <fullName evidence="2">Uncharacterized protein</fullName>
    </submittedName>
</protein>
<gene>
    <name evidence="2" type="ORF">EVAR_7076_1</name>
</gene>
<dbReference type="AlphaFoldDB" id="A0A4C1XA85"/>
<evidence type="ECO:0000313" key="2">
    <source>
        <dbReference type="EMBL" id="GBP60083.1"/>
    </source>
</evidence>
<dbReference type="Proteomes" id="UP000299102">
    <property type="component" value="Unassembled WGS sequence"/>
</dbReference>